<name>A0AAV2NQG8_9HYME</name>
<feature type="transmembrane region" description="Helical" evidence="10">
    <location>
        <begin position="36"/>
        <end position="57"/>
    </location>
</feature>
<dbReference type="GO" id="GO:0007165">
    <property type="term" value="P:signal transduction"/>
    <property type="evidence" value="ECO:0007669"/>
    <property type="project" value="UniProtKB-KW"/>
</dbReference>
<feature type="transmembrane region" description="Helical" evidence="10">
    <location>
        <begin position="126"/>
        <end position="147"/>
    </location>
</feature>
<dbReference type="GO" id="GO:0005886">
    <property type="term" value="C:plasma membrane"/>
    <property type="evidence" value="ECO:0007669"/>
    <property type="project" value="UniProtKB-SubCell"/>
</dbReference>
<dbReference type="Pfam" id="PF02949">
    <property type="entry name" value="7tm_6"/>
    <property type="match status" value="1"/>
</dbReference>
<gene>
    <name evidence="11" type="ORF">LPLAT_LOCUS8613</name>
</gene>
<dbReference type="GO" id="GO:0005549">
    <property type="term" value="F:odorant binding"/>
    <property type="evidence" value="ECO:0007669"/>
    <property type="project" value="InterPro"/>
</dbReference>
<sequence>MNFQNVNPLNVRINAISGNLLPLTSNDSQFPITLKIYSAFVWLIEVIQAIVIIPGFILMREKALENTTVTCVLTIEVFFMVSRIHAQRKLVNQLIQKLNDILHFADETMKSVVTSTLKPMENPLKFYWLSGWLGVFVWSLTPFLLIFKRVSFFYEDYRMPAIFSKQPFSTDIFLMGNVFMLMGNMYIFVKKVGVDVYMIHIVLLITAQYRYIATRLATIFREGNELDEEYQLKNRWIEREIEALCRHHNSVIHLSSMLKKLLSLNFSMIYVNSVFRFCFIGVMLSTVPSINFLDGSSISIYACGSIVQFYMLCSSVQQLLDASKELTNKAFHEKWYQYGPSVKRTFMLMILSNNLECKLSTCDKFNLSLPSFMAILNQSYSIALLFLRMK</sequence>
<evidence type="ECO:0000256" key="9">
    <source>
        <dbReference type="ARBA" id="ARBA00023224"/>
    </source>
</evidence>
<reference evidence="11" key="1">
    <citation type="submission" date="2024-04" db="EMBL/GenBank/DDBJ databases">
        <authorList>
            <consortium name="Molecular Ecology Group"/>
        </authorList>
    </citation>
    <scope>NUCLEOTIDE SEQUENCE</scope>
</reference>
<keyword evidence="5 10" id="KW-0552">Olfaction</keyword>
<evidence type="ECO:0000256" key="5">
    <source>
        <dbReference type="ARBA" id="ARBA00022725"/>
    </source>
</evidence>
<keyword evidence="6 10" id="KW-1133">Transmembrane helix</keyword>
<proteinExistence type="inferred from homology"/>
<dbReference type="PANTHER" id="PTHR21137">
    <property type="entry name" value="ODORANT RECEPTOR"/>
    <property type="match status" value="1"/>
</dbReference>
<evidence type="ECO:0000256" key="2">
    <source>
        <dbReference type="ARBA" id="ARBA00022475"/>
    </source>
</evidence>
<keyword evidence="9 10" id="KW-0807">Transducer</keyword>
<evidence type="ECO:0000256" key="1">
    <source>
        <dbReference type="ARBA" id="ARBA00004651"/>
    </source>
</evidence>
<dbReference type="Proteomes" id="UP001497644">
    <property type="component" value="Chromosome 4"/>
</dbReference>
<organism evidence="11 12">
    <name type="scientific">Lasius platythorax</name>
    <dbReference type="NCBI Taxonomy" id="488582"/>
    <lineage>
        <taxon>Eukaryota</taxon>
        <taxon>Metazoa</taxon>
        <taxon>Ecdysozoa</taxon>
        <taxon>Arthropoda</taxon>
        <taxon>Hexapoda</taxon>
        <taxon>Insecta</taxon>
        <taxon>Pterygota</taxon>
        <taxon>Neoptera</taxon>
        <taxon>Endopterygota</taxon>
        <taxon>Hymenoptera</taxon>
        <taxon>Apocrita</taxon>
        <taxon>Aculeata</taxon>
        <taxon>Formicoidea</taxon>
        <taxon>Formicidae</taxon>
        <taxon>Formicinae</taxon>
        <taxon>Lasius</taxon>
        <taxon>Lasius</taxon>
    </lineage>
</organism>
<keyword evidence="7 10" id="KW-0472">Membrane</keyword>
<keyword evidence="3 10" id="KW-0716">Sensory transduction</keyword>
<evidence type="ECO:0000313" key="12">
    <source>
        <dbReference type="Proteomes" id="UP001497644"/>
    </source>
</evidence>
<comment type="similarity">
    <text evidence="10">Belongs to the insect chemoreceptor superfamily. Heteromeric odorant receptor channel (TC 1.A.69) family.</text>
</comment>
<evidence type="ECO:0000313" key="11">
    <source>
        <dbReference type="EMBL" id="CAL1682730.1"/>
    </source>
</evidence>
<accession>A0AAV2NQG8</accession>
<dbReference type="PANTHER" id="PTHR21137:SF35">
    <property type="entry name" value="ODORANT RECEPTOR 19A-RELATED"/>
    <property type="match status" value="1"/>
</dbReference>
<evidence type="ECO:0000256" key="7">
    <source>
        <dbReference type="ARBA" id="ARBA00023136"/>
    </source>
</evidence>
<feature type="transmembrane region" description="Helical" evidence="10">
    <location>
        <begin position="168"/>
        <end position="188"/>
    </location>
</feature>
<protein>
    <recommendedName>
        <fullName evidence="10">Odorant receptor</fullName>
    </recommendedName>
</protein>
<evidence type="ECO:0000256" key="10">
    <source>
        <dbReference type="RuleBase" id="RU351113"/>
    </source>
</evidence>
<evidence type="ECO:0000256" key="3">
    <source>
        <dbReference type="ARBA" id="ARBA00022606"/>
    </source>
</evidence>
<evidence type="ECO:0000256" key="8">
    <source>
        <dbReference type="ARBA" id="ARBA00023170"/>
    </source>
</evidence>
<keyword evidence="12" id="KW-1185">Reference proteome</keyword>
<dbReference type="AlphaFoldDB" id="A0AAV2NQG8"/>
<keyword evidence="8 10" id="KW-0675">Receptor</keyword>
<feature type="transmembrane region" description="Helical" evidence="10">
    <location>
        <begin position="262"/>
        <end position="284"/>
    </location>
</feature>
<dbReference type="EMBL" id="OZ034827">
    <property type="protein sequence ID" value="CAL1682730.1"/>
    <property type="molecule type" value="Genomic_DNA"/>
</dbReference>
<dbReference type="InterPro" id="IPR004117">
    <property type="entry name" value="7tm6_olfct_rcpt"/>
</dbReference>
<dbReference type="GO" id="GO:0004984">
    <property type="term" value="F:olfactory receptor activity"/>
    <property type="evidence" value="ECO:0007669"/>
    <property type="project" value="InterPro"/>
</dbReference>
<comment type="subcellular location">
    <subcellularLocation>
        <location evidence="1 10">Cell membrane</location>
        <topology evidence="1 10">Multi-pass membrane protein</topology>
    </subcellularLocation>
</comment>
<keyword evidence="2" id="KW-1003">Cell membrane</keyword>
<comment type="caution">
    <text evidence="10">Lacks conserved residue(s) required for the propagation of feature annotation.</text>
</comment>
<keyword evidence="4 10" id="KW-0812">Transmembrane</keyword>
<evidence type="ECO:0000256" key="6">
    <source>
        <dbReference type="ARBA" id="ARBA00022989"/>
    </source>
</evidence>
<evidence type="ECO:0000256" key="4">
    <source>
        <dbReference type="ARBA" id="ARBA00022692"/>
    </source>
</evidence>